<dbReference type="InterPro" id="IPR019088">
    <property type="entry name" value="CHP02186-rel_TM"/>
</dbReference>
<dbReference type="KEGG" id="rdi:CMV14_21685"/>
<accession>A0A2A4G0P2</accession>
<evidence type="ECO:0008006" key="4">
    <source>
        <dbReference type="Google" id="ProtNLM"/>
    </source>
</evidence>
<protein>
    <recommendedName>
        <fullName evidence="4">TIGR02186 family protein</fullName>
    </recommendedName>
</protein>
<evidence type="ECO:0000313" key="2">
    <source>
        <dbReference type="EMBL" id="PCE44038.1"/>
    </source>
</evidence>
<gene>
    <name evidence="2" type="ORF">COO09_02460</name>
</gene>
<organism evidence="2 3">
    <name type="scientific">Rhizorhabdus dicambivorans</name>
    <dbReference type="NCBI Taxonomy" id="1850238"/>
    <lineage>
        <taxon>Bacteria</taxon>
        <taxon>Pseudomonadati</taxon>
        <taxon>Pseudomonadota</taxon>
        <taxon>Alphaproteobacteria</taxon>
        <taxon>Sphingomonadales</taxon>
        <taxon>Sphingomonadaceae</taxon>
        <taxon>Rhizorhabdus</taxon>
    </lineage>
</organism>
<keyword evidence="1" id="KW-0472">Membrane</keyword>
<keyword evidence="1" id="KW-1133">Transmembrane helix</keyword>
<comment type="caution">
    <text evidence="2">The sequence shown here is derived from an EMBL/GenBank/DDBJ whole genome shotgun (WGS) entry which is preliminary data.</text>
</comment>
<dbReference type="RefSeq" id="WP_066966083.1">
    <property type="nucleotide sequence ID" value="NZ_CP023449.1"/>
</dbReference>
<dbReference type="Proteomes" id="UP000218934">
    <property type="component" value="Unassembled WGS sequence"/>
</dbReference>
<proteinExistence type="predicted"/>
<dbReference type="Pfam" id="PF09608">
    <property type="entry name" value="Alph_Pro_TM"/>
    <property type="match status" value="1"/>
</dbReference>
<dbReference type="AlphaFoldDB" id="A0A2A4G0P2"/>
<sequence length="257" mass="28213">MKQTRRRRLLIFLLAPLLVAAESPRLVPDVSQRKIEIIYSFTGAELLLFGAILYPGGRAPSDDAQIAVVVKGPQEPVLIREKRKIAGMWINADSADFRSVPSFYALASSKPIAGIVDPRTAVIYELGIDNLQLSPASGGDPAEDRRFEAGLIDLKRRGGYYSETDRGVEISEGVLYRARIAIPARVPVGSYTAETFLIEKGRVIAAATRKIEIHKSGMEAFVARAAERHSFLYGLTAVLLSLMLGWAASAAFRRLRE</sequence>
<dbReference type="OrthoDB" id="9815212at2"/>
<reference evidence="2 3" key="1">
    <citation type="submission" date="2017-09" db="EMBL/GenBank/DDBJ databases">
        <title>The Catabolism of 3,6-Dichlorosalicylic acid is Initiated by the Cytochrome P450 Monooxygenase DsmABC in Rhizorhabdus dicambivorans Ndbn-20.</title>
        <authorList>
            <person name="Na L."/>
        </authorList>
    </citation>
    <scope>NUCLEOTIDE SEQUENCE [LARGE SCALE GENOMIC DNA]</scope>
    <source>
        <strain evidence="2 3">Ndbn-20m</strain>
    </source>
</reference>
<evidence type="ECO:0000256" key="1">
    <source>
        <dbReference type="SAM" id="Phobius"/>
    </source>
</evidence>
<feature type="transmembrane region" description="Helical" evidence="1">
    <location>
        <begin position="231"/>
        <end position="252"/>
    </location>
</feature>
<keyword evidence="3" id="KW-1185">Reference proteome</keyword>
<dbReference type="EMBL" id="NWUF01000002">
    <property type="protein sequence ID" value="PCE44038.1"/>
    <property type="molecule type" value="Genomic_DNA"/>
</dbReference>
<name>A0A2A4G0P2_9SPHN</name>
<keyword evidence="1" id="KW-0812">Transmembrane</keyword>
<evidence type="ECO:0000313" key="3">
    <source>
        <dbReference type="Proteomes" id="UP000218934"/>
    </source>
</evidence>